<evidence type="ECO:0000256" key="1">
    <source>
        <dbReference type="ARBA" id="ARBA00022741"/>
    </source>
</evidence>
<evidence type="ECO:0000313" key="7">
    <source>
        <dbReference type="EMBL" id="CAF3998683.1"/>
    </source>
</evidence>
<comment type="caution">
    <text evidence="3">Lacks conserved residue(s) required for the propagation of feature annotation.</text>
</comment>
<gene>
    <name evidence="6" type="ORF">OVA965_LOCUS23377</name>
    <name evidence="7" type="ORF">TMI583_LOCUS24094</name>
</gene>
<dbReference type="InterPro" id="IPR036392">
    <property type="entry name" value="PLAT/LH2_dom_sf"/>
</dbReference>
<dbReference type="Pfam" id="PF01477">
    <property type="entry name" value="PLAT"/>
    <property type="match status" value="1"/>
</dbReference>
<dbReference type="InterPro" id="IPR054000">
    <property type="entry name" value="MLKL_N"/>
</dbReference>
<evidence type="ECO:0000256" key="2">
    <source>
        <dbReference type="ARBA" id="ARBA00022840"/>
    </source>
</evidence>
<dbReference type="EMBL" id="CAJOBA010035125">
    <property type="protein sequence ID" value="CAF3998683.1"/>
    <property type="molecule type" value="Genomic_DNA"/>
</dbReference>
<comment type="caution">
    <text evidence="6">The sequence shown here is derived from an EMBL/GenBank/DDBJ whole genome shotgun (WGS) entry which is preliminary data.</text>
</comment>
<dbReference type="InterPro" id="IPR011009">
    <property type="entry name" value="Kinase-like_dom_sf"/>
</dbReference>
<evidence type="ECO:0000313" key="6">
    <source>
        <dbReference type="EMBL" id="CAF1187654.1"/>
    </source>
</evidence>
<dbReference type="SMART" id="SM00308">
    <property type="entry name" value="LH2"/>
    <property type="match status" value="1"/>
</dbReference>
<dbReference type="Proteomes" id="UP000677228">
    <property type="component" value="Unassembled WGS sequence"/>
</dbReference>
<dbReference type="PROSITE" id="PS50011">
    <property type="entry name" value="PROTEIN_KINASE_DOM"/>
    <property type="match status" value="1"/>
</dbReference>
<dbReference type="CDD" id="cd13999">
    <property type="entry name" value="STKc_MAP3K-like"/>
    <property type="match status" value="1"/>
</dbReference>
<dbReference type="InterPro" id="IPR059179">
    <property type="entry name" value="MLKL-like_MCAfunc"/>
</dbReference>
<protein>
    <submittedName>
        <fullName evidence="6">Uncharacterized protein</fullName>
    </submittedName>
</protein>
<dbReference type="EMBL" id="CAJNOK010013597">
    <property type="protein sequence ID" value="CAF1187654.1"/>
    <property type="molecule type" value="Genomic_DNA"/>
</dbReference>
<reference evidence="6" key="1">
    <citation type="submission" date="2021-02" db="EMBL/GenBank/DDBJ databases">
        <authorList>
            <person name="Nowell W R."/>
        </authorList>
    </citation>
    <scope>NUCLEOTIDE SEQUENCE</scope>
</reference>
<dbReference type="Gene3D" id="1.10.8.10">
    <property type="entry name" value="DNA helicase RuvA subunit, C-terminal domain"/>
    <property type="match status" value="1"/>
</dbReference>
<evidence type="ECO:0000259" key="5">
    <source>
        <dbReference type="PROSITE" id="PS50095"/>
    </source>
</evidence>
<dbReference type="InterPro" id="IPR051681">
    <property type="entry name" value="Ser/Thr_Kinases-Pseudokinases"/>
</dbReference>
<dbReference type="PROSITE" id="PS50095">
    <property type="entry name" value="PLAT"/>
    <property type="match status" value="1"/>
</dbReference>
<dbReference type="CDD" id="cd21037">
    <property type="entry name" value="MLKL_NTD"/>
    <property type="match status" value="1"/>
</dbReference>
<keyword evidence="2" id="KW-0067">ATP-binding</keyword>
<sequence length="681" mass="79099">MSDAIATVEKIIKIAIIIKKTIKQVKANKKQCERLSKRIDAITAPLESLTTNDVYSHPKYSETLTNLFECIQQCQQFIEKFCDEKNWIIRVIKKDSNQENFQELNQLLLQYSTDLQLNINLSFIFDREQDTKDLKFDHQDLIERYDQIFDMYRELVSKHGEILERLDDLKYDYKHKLLKTELDINMKLIPLDAIALDKIISHGKFSIVHHGHWRENDIAVKFIHPDLTLNESMRKEFLNEITIMYKLGGFKHIVNILGACMENGRYGIIQEYMSAGSLYDVLKQRKLITTWSQRYSIALQMSKAINYLHMEKPQILHCNIKSANFLLDYDKNDDFLVKVSDFGLAKTIDDSVRTTATTGSFVGTLQWAAPELLNKNNGSSYTSKSDIYSLGIVLWELATAKMPYDGYKESEVTENIMNGKHLEIPDSVTNIYRKTLEDCWHTDPQERPACLVVLHRFKQLISGQMTDNMNTYKIIVQTGSLPGSGTDAQIYLIIYGTDSETDKIALRNNNKNFMKGGTDKFEIYSKSVGQIKKIQLERDNYGEHLDWYLEQIIIDDMEKKSNHIFPCHDWFSQDSIKVFTVDQHLVPISESRSSSKMENALADFQNVAEIYNTEYSVSILNKNEWNVENALQAYSDEQTPQQITTTPRPERMSLICFLVEYTIPNSDLLLRYDVYKFWLKV</sequence>
<dbReference type="InterPro" id="IPR001245">
    <property type="entry name" value="Ser-Thr/Tyr_kinase_cat_dom"/>
</dbReference>
<dbReference type="InterPro" id="IPR001024">
    <property type="entry name" value="PLAT/LH2_dom"/>
</dbReference>
<accession>A0A8S2EMK7</accession>
<organism evidence="6 8">
    <name type="scientific">Didymodactylos carnosus</name>
    <dbReference type="NCBI Taxonomy" id="1234261"/>
    <lineage>
        <taxon>Eukaryota</taxon>
        <taxon>Metazoa</taxon>
        <taxon>Spiralia</taxon>
        <taxon>Gnathifera</taxon>
        <taxon>Rotifera</taxon>
        <taxon>Eurotatoria</taxon>
        <taxon>Bdelloidea</taxon>
        <taxon>Philodinida</taxon>
        <taxon>Philodinidae</taxon>
        <taxon>Didymodactylos</taxon>
    </lineage>
</organism>
<name>A0A8S2EMK7_9BILA</name>
<dbReference type="Pfam" id="PF22215">
    <property type="entry name" value="MLKL_N"/>
    <property type="match status" value="1"/>
</dbReference>
<evidence type="ECO:0000259" key="4">
    <source>
        <dbReference type="PROSITE" id="PS50011"/>
    </source>
</evidence>
<dbReference type="GO" id="GO:0005524">
    <property type="term" value="F:ATP binding"/>
    <property type="evidence" value="ECO:0007669"/>
    <property type="project" value="UniProtKB-KW"/>
</dbReference>
<dbReference type="PANTHER" id="PTHR44329:SF298">
    <property type="entry name" value="MIXED LINEAGE KINASE DOMAIN-LIKE PROTEIN"/>
    <property type="match status" value="1"/>
</dbReference>
<dbReference type="GO" id="GO:0007166">
    <property type="term" value="P:cell surface receptor signaling pathway"/>
    <property type="evidence" value="ECO:0007669"/>
    <property type="project" value="InterPro"/>
</dbReference>
<dbReference type="SUPFAM" id="SSF49723">
    <property type="entry name" value="Lipase/lipooxygenase domain (PLAT/LH2 domain)"/>
    <property type="match status" value="1"/>
</dbReference>
<feature type="domain" description="Protein kinase" evidence="4">
    <location>
        <begin position="194"/>
        <end position="458"/>
    </location>
</feature>
<dbReference type="Gene3D" id="1.20.930.20">
    <property type="entry name" value="Adaptor protein Cbl, N-terminal domain"/>
    <property type="match status" value="1"/>
</dbReference>
<dbReference type="PANTHER" id="PTHR44329">
    <property type="entry name" value="SERINE/THREONINE-PROTEIN KINASE TNNI3K-RELATED"/>
    <property type="match status" value="1"/>
</dbReference>
<proteinExistence type="predicted"/>
<dbReference type="Gene3D" id="2.60.60.20">
    <property type="entry name" value="PLAT/LH2 domain"/>
    <property type="match status" value="1"/>
</dbReference>
<dbReference type="InterPro" id="IPR000719">
    <property type="entry name" value="Prot_kinase_dom"/>
</dbReference>
<dbReference type="AlphaFoldDB" id="A0A8S2EMK7"/>
<dbReference type="GO" id="GO:0004674">
    <property type="term" value="F:protein serine/threonine kinase activity"/>
    <property type="evidence" value="ECO:0007669"/>
    <property type="project" value="TreeGrafter"/>
</dbReference>
<keyword evidence="1" id="KW-0547">Nucleotide-binding</keyword>
<dbReference type="Proteomes" id="UP000682733">
    <property type="component" value="Unassembled WGS sequence"/>
</dbReference>
<dbReference type="Gene3D" id="1.10.510.10">
    <property type="entry name" value="Transferase(Phosphotransferase) domain 1"/>
    <property type="match status" value="1"/>
</dbReference>
<dbReference type="InterPro" id="IPR036537">
    <property type="entry name" value="Adaptor_Cbl_N_dom_sf"/>
</dbReference>
<dbReference type="Pfam" id="PF07714">
    <property type="entry name" value="PK_Tyr_Ser-Thr"/>
    <property type="match status" value="1"/>
</dbReference>
<dbReference type="SUPFAM" id="SSF56112">
    <property type="entry name" value="Protein kinase-like (PK-like)"/>
    <property type="match status" value="1"/>
</dbReference>
<feature type="domain" description="PLAT" evidence="5">
    <location>
        <begin position="470"/>
        <end position="585"/>
    </location>
</feature>
<evidence type="ECO:0000256" key="3">
    <source>
        <dbReference type="PROSITE-ProRule" id="PRU00152"/>
    </source>
</evidence>
<evidence type="ECO:0000313" key="8">
    <source>
        <dbReference type="Proteomes" id="UP000677228"/>
    </source>
</evidence>